<protein>
    <recommendedName>
        <fullName evidence="1">undecaprenyl-diphosphate phosphatase</fullName>
        <ecNumber evidence="1">3.6.1.27</ecNumber>
    </recommendedName>
    <alternativeName>
        <fullName evidence="2">Undecaprenyl pyrophosphate phosphatase</fullName>
    </alternativeName>
</protein>
<keyword evidence="4" id="KW-1133">Transmembrane helix</keyword>
<keyword evidence="4" id="KW-0812">Transmembrane</keyword>
<gene>
    <name evidence="6" type="ORF">L2725_06740</name>
</gene>
<feature type="transmembrane region" description="Helical" evidence="4">
    <location>
        <begin position="53"/>
        <end position="74"/>
    </location>
</feature>
<dbReference type="EMBL" id="JAKIKT010000002">
    <property type="protein sequence ID" value="MCL2913485.1"/>
    <property type="molecule type" value="Genomic_DNA"/>
</dbReference>
<evidence type="ECO:0000313" key="7">
    <source>
        <dbReference type="Proteomes" id="UP001202831"/>
    </source>
</evidence>
<keyword evidence="7" id="KW-1185">Reference proteome</keyword>
<evidence type="ECO:0000259" key="5">
    <source>
        <dbReference type="SMART" id="SM00014"/>
    </source>
</evidence>
<feature type="transmembrane region" description="Helical" evidence="4">
    <location>
        <begin position="12"/>
        <end position="33"/>
    </location>
</feature>
<dbReference type="InterPro" id="IPR000326">
    <property type="entry name" value="PAP2/HPO"/>
</dbReference>
<dbReference type="EC" id="3.6.1.27" evidence="1"/>
<reference evidence="6 7" key="1">
    <citation type="submission" date="2022-01" db="EMBL/GenBank/DDBJ databases">
        <title>Whole genome-based taxonomy of the Shewanellaceae.</title>
        <authorList>
            <person name="Martin-Rodriguez A.J."/>
        </authorList>
    </citation>
    <scope>NUCLEOTIDE SEQUENCE [LARGE SCALE GENOMIC DNA]</scope>
    <source>
        <strain evidence="6 7">DSM 21332</strain>
    </source>
</reference>
<dbReference type="SMART" id="SM00014">
    <property type="entry name" value="acidPPc"/>
    <property type="match status" value="1"/>
</dbReference>
<dbReference type="Gene3D" id="1.20.144.10">
    <property type="entry name" value="Phosphatidic acid phosphatase type 2/haloperoxidase"/>
    <property type="match status" value="1"/>
</dbReference>
<feature type="transmembrane region" description="Helical" evidence="4">
    <location>
        <begin position="172"/>
        <end position="189"/>
    </location>
</feature>
<comment type="catalytic activity">
    <reaction evidence="3">
        <text>di-trans,octa-cis-undecaprenyl diphosphate + H2O = di-trans,octa-cis-undecaprenyl phosphate + phosphate + H(+)</text>
        <dbReference type="Rhea" id="RHEA:28094"/>
        <dbReference type="ChEBI" id="CHEBI:15377"/>
        <dbReference type="ChEBI" id="CHEBI:15378"/>
        <dbReference type="ChEBI" id="CHEBI:43474"/>
        <dbReference type="ChEBI" id="CHEBI:58405"/>
        <dbReference type="ChEBI" id="CHEBI:60392"/>
        <dbReference type="EC" id="3.6.1.27"/>
    </reaction>
</comment>
<name>A0ABT0N519_9GAMM</name>
<organism evidence="6 7">
    <name type="scientific">Shewanella corallii</name>
    <dbReference type="NCBI Taxonomy" id="560080"/>
    <lineage>
        <taxon>Bacteria</taxon>
        <taxon>Pseudomonadati</taxon>
        <taxon>Pseudomonadota</taxon>
        <taxon>Gammaproteobacteria</taxon>
        <taxon>Alteromonadales</taxon>
        <taxon>Shewanellaceae</taxon>
        <taxon>Shewanella</taxon>
    </lineage>
</organism>
<dbReference type="CDD" id="cd01610">
    <property type="entry name" value="PAP2_like"/>
    <property type="match status" value="1"/>
</dbReference>
<dbReference type="InterPro" id="IPR036938">
    <property type="entry name" value="PAP2/HPO_sf"/>
</dbReference>
<dbReference type="RefSeq" id="WP_249248237.1">
    <property type="nucleotide sequence ID" value="NZ_JAKIKT010000002.1"/>
</dbReference>
<feature type="domain" description="Phosphatidic acid phosphatase type 2/haloperoxidase" evidence="5">
    <location>
        <begin position="83"/>
        <end position="237"/>
    </location>
</feature>
<evidence type="ECO:0000256" key="3">
    <source>
        <dbReference type="ARBA" id="ARBA00047594"/>
    </source>
</evidence>
<feature type="transmembrane region" description="Helical" evidence="4">
    <location>
        <begin position="81"/>
        <end position="99"/>
    </location>
</feature>
<evidence type="ECO:0000256" key="1">
    <source>
        <dbReference type="ARBA" id="ARBA00012374"/>
    </source>
</evidence>
<dbReference type="Pfam" id="PF01569">
    <property type="entry name" value="PAP2"/>
    <property type="match status" value="1"/>
</dbReference>
<comment type="caution">
    <text evidence="6">The sequence shown here is derived from an EMBL/GenBank/DDBJ whole genome shotgun (WGS) entry which is preliminary data.</text>
</comment>
<dbReference type="PANTHER" id="PTHR14969">
    <property type="entry name" value="SPHINGOSINE-1-PHOSPHATE PHOSPHOHYDROLASE"/>
    <property type="match status" value="1"/>
</dbReference>
<dbReference type="SUPFAM" id="SSF48317">
    <property type="entry name" value="Acid phosphatase/Vanadium-dependent haloperoxidase"/>
    <property type="match status" value="1"/>
</dbReference>
<dbReference type="Proteomes" id="UP001202831">
    <property type="component" value="Unassembled WGS sequence"/>
</dbReference>
<accession>A0ABT0N519</accession>
<feature type="transmembrane region" description="Helical" evidence="4">
    <location>
        <begin position="196"/>
        <end position="216"/>
    </location>
</feature>
<evidence type="ECO:0000256" key="2">
    <source>
        <dbReference type="ARBA" id="ARBA00032707"/>
    </source>
</evidence>
<feature type="transmembrane region" description="Helical" evidence="4">
    <location>
        <begin position="222"/>
        <end position="246"/>
    </location>
</feature>
<dbReference type="PANTHER" id="PTHR14969:SF54">
    <property type="entry name" value="PHOSPHATIDYLGLYCEROPHOSPHATASE B"/>
    <property type="match status" value="1"/>
</dbReference>
<evidence type="ECO:0000313" key="6">
    <source>
        <dbReference type="EMBL" id="MCL2913485.1"/>
    </source>
</evidence>
<sequence>MATALIQQSKLLRYMALAFMAILSVPLICWMLNLELFPLLNLSSTSAQVLYGITWTGTVPWGIGFILLVLIVCWRLLPMQLFLPLLLAVSFSQTAGVILNHELKHHFKEPRPNIHWLAERQGFDAEAFYLQSKQGKLNQIDSAMAREADALMLADNIAEHWRHELGFAFPSGHTQFAVSFGLILCYFLFSGGRYGWVTLVTLWAGSMGVSRMLLGLHWPRDVVASTVIGAILAAVSILLALGFYQLMLKRFKTLRN</sequence>
<keyword evidence="4" id="KW-0472">Membrane</keyword>
<evidence type="ECO:0000256" key="4">
    <source>
        <dbReference type="SAM" id="Phobius"/>
    </source>
</evidence>
<proteinExistence type="predicted"/>